<dbReference type="InterPro" id="IPR004449">
    <property type="entry name" value="SixA"/>
</dbReference>
<name>A0ABS8G3R7_9ALTE</name>
<evidence type="ECO:0000313" key="1">
    <source>
        <dbReference type="EMBL" id="MCC2615175.1"/>
    </source>
</evidence>
<dbReference type="InterPro" id="IPR029033">
    <property type="entry name" value="His_PPase_superfam"/>
</dbReference>
<dbReference type="RefSeq" id="WP_229157084.1">
    <property type="nucleotide sequence ID" value="NZ_JAJEWP010000001.1"/>
</dbReference>
<dbReference type="EMBL" id="JAJEWP010000001">
    <property type="protein sequence ID" value="MCC2615175.1"/>
    <property type="molecule type" value="Genomic_DNA"/>
</dbReference>
<dbReference type="SMART" id="SM00855">
    <property type="entry name" value="PGAM"/>
    <property type="match status" value="1"/>
</dbReference>
<organism evidence="1 2">
    <name type="scientific">Fluctibacter halophilus</name>
    <dbReference type="NCBI Taxonomy" id="226011"/>
    <lineage>
        <taxon>Bacteria</taxon>
        <taxon>Pseudomonadati</taxon>
        <taxon>Pseudomonadota</taxon>
        <taxon>Gammaproteobacteria</taxon>
        <taxon>Alteromonadales</taxon>
        <taxon>Alteromonadaceae</taxon>
        <taxon>Fluctibacter</taxon>
    </lineage>
</organism>
<accession>A0ABS8G3R7</accession>
<protein>
    <submittedName>
        <fullName evidence="1">Phosphohistidine phosphatase SixA</fullName>
    </submittedName>
</protein>
<proteinExistence type="predicted"/>
<dbReference type="CDD" id="cd07067">
    <property type="entry name" value="HP_PGM_like"/>
    <property type="match status" value="1"/>
</dbReference>
<gene>
    <name evidence="1" type="primary">sixA</name>
    <name evidence="1" type="ORF">LJ739_02815</name>
</gene>
<dbReference type="Pfam" id="PF00300">
    <property type="entry name" value="His_Phos_1"/>
    <property type="match status" value="1"/>
</dbReference>
<dbReference type="InterPro" id="IPR013078">
    <property type="entry name" value="His_Pase_superF_clade-1"/>
</dbReference>
<dbReference type="NCBIfam" id="TIGR00249">
    <property type="entry name" value="sixA"/>
    <property type="match status" value="1"/>
</dbReference>
<keyword evidence="2" id="KW-1185">Reference proteome</keyword>
<dbReference type="Gene3D" id="3.40.50.1240">
    <property type="entry name" value="Phosphoglycerate mutase-like"/>
    <property type="match status" value="1"/>
</dbReference>
<dbReference type="SUPFAM" id="SSF53254">
    <property type="entry name" value="Phosphoglycerate mutase-like"/>
    <property type="match status" value="1"/>
</dbReference>
<dbReference type="Proteomes" id="UP001520878">
    <property type="component" value="Unassembled WGS sequence"/>
</dbReference>
<sequence length="159" mass="17995">MHIYIMRHGDAEPSFENDQGRQLTEWGQHQACQGGRWLKRQLREGNSALSLALVSPYTRAQETYQQLTRHVQAVEVQSCVDLVPGADPRTTHDFLDTVLADLDTNAHVLLVSHLPLVSYLLDELCHQHVSLLFGTGDIAVVEYDLDKGRGTWRETYSPE</sequence>
<comment type="caution">
    <text evidence="1">The sequence shown here is derived from an EMBL/GenBank/DDBJ whole genome shotgun (WGS) entry which is preliminary data.</text>
</comment>
<reference evidence="1 2" key="1">
    <citation type="submission" date="2021-10" db="EMBL/GenBank/DDBJ databases">
        <title>Draft genome of Aestuariibacter halophilus JC2043.</title>
        <authorList>
            <person name="Emsley S.A."/>
            <person name="Pfannmuller K.M."/>
            <person name="Ushijima B."/>
            <person name="Saw J.H."/>
            <person name="Videau P."/>
        </authorList>
    </citation>
    <scope>NUCLEOTIDE SEQUENCE [LARGE SCALE GENOMIC DNA]</scope>
    <source>
        <strain evidence="1 2">JC2043</strain>
    </source>
</reference>
<evidence type="ECO:0000313" key="2">
    <source>
        <dbReference type="Proteomes" id="UP001520878"/>
    </source>
</evidence>